<dbReference type="EMBL" id="LCHQ01000006">
    <property type="protein sequence ID" value="KKT39230.1"/>
    <property type="molecule type" value="Genomic_DNA"/>
</dbReference>
<feature type="domain" description="Phosphodiester glycosidase" evidence="3">
    <location>
        <begin position="236"/>
        <end position="405"/>
    </location>
</feature>
<sequence length="408" mass="44172">MANIKHFRIINGSGAHYFIVALSVLMVLAGGVYFYKLYDSYRGIRTSLSTTETERDNLEKNLDELMNKYDVLTKDFEDLKNEDQVKVNRELRAEMANLQKGFERARSVYTDLLNFRDRGGKTYAMEVQLATAINQLSDRKYAEAVTTLDKIAASLQAEQAKTVAAVTIPANVPVVNTPPSSGYSRQQVATSIGNYLVSMVAGDLSNTKIIVDTASDSTCANDCPVLPLATYVSRSGAYAGINGSYFCPATYPDCASKKNSFDLLVMNKNKVYFNSDNNVYSNNPGVIFGGGYIRFVSAVSQWGRDTGIDSMISNYPLLVSGGNISFGGDTDPKKGSKGNRSFVANKGSQVFIGVVHSATVAEGAVVLKTLGMENALNLDNGGSTALWSGGYKVGPGRDLPNVVLFVRK</sequence>
<evidence type="ECO:0000256" key="1">
    <source>
        <dbReference type="SAM" id="Coils"/>
    </source>
</evidence>
<feature type="transmembrane region" description="Helical" evidence="2">
    <location>
        <begin position="15"/>
        <end position="35"/>
    </location>
</feature>
<keyword evidence="1" id="KW-0175">Coiled coil</keyword>
<evidence type="ECO:0000313" key="5">
    <source>
        <dbReference type="Proteomes" id="UP000034097"/>
    </source>
</evidence>
<proteinExistence type="predicted"/>
<keyword evidence="2" id="KW-0472">Membrane</keyword>
<comment type="caution">
    <text evidence="4">The sequence shown here is derived from an EMBL/GenBank/DDBJ whole genome shotgun (WGS) entry which is preliminary data.</text>
</comment>
<name>A0A0G1GX71_9BACT</name>
<accession>A0A0G1GX71</accession>
<dbReference type="Proteomes" id="UP000034097">
    <property type="component" value="Unassembled WGS sequence"/>
</dbReference>
<protein>
    <recommendedName>
        <fullName evidence="3">Phosphodiester glycosidase domain-containing protein</fullName>
    </recommendedName>
</protein>
<organism evidence="4 5">
    <name type="scientific">Candidatus Collierbacteria bacterium GW2011_GWF1_44_12</name>
    <dbReference type="NCBI Taxonomy" id="1618402"/>
    <lineage>
        <taxon>Bacteria</taxon>
        <taxon>Candidatus Collieribacteriota</taxon>
    </lineage>
</organism>
<evidence type="ECO:0000256" key="2">
    <source>
        <dbReference type="SAM" id="Phobius"/>
    </source>
</evidence>
<reference evidence="4 5" key="1">
    <citation type="journal article" date="2015" name="Nature">
        <title>rRNA introns, odd ribosomes, and small enigmatic genomes across a large radiation of phyla.</title>
        <authorList>
            <person name="Brown C.T."/>
            <person name="Hug L.A."/>
            <person name="Thomas B.C."/>
            <person name="Sharon I."/>
            <person name="Castelle C.J."/>
            <person name="Singh A."/>
            <person name="Wilkins M.J."/>
            <person name="Williams K.H."/>
            <person name="Banfield J.F."/>
        </authorList>
    </citation>
    <scope>NUCLEOTIDE SEQUENCE [LARGE SCALE GENOMIC DNA]</scope>
</reference>
<evidence type="ECO:0000313" key="4">
    <source>
        <dbReference type="EMBL" id="KKT39230.1"/>
    </source>
</evidence>
<keyword evidence="2" id="KW-0812">Transmembrane</keyword>
<dbReference type="InterPro" id="IPR018711">
    <property type="entry name" value="NAGPA"/>
</dbReference>
<gene>
    <name evidence="4" type="ORF">UW26_C0006G0013</name>
</gene>
<evidence type="ECO:0000259" key="3">
    <source>
        <dbReference type="Pfam" id="PF09992"/>
    </source>
</evidence>
<dbReference type="AlphaFoldDB" id="A0A0G1GX71"/>
<dbReference type="Pfam" id="PF09992">
    <property type="entry name" value="NAGPA"/>
    <property type="match status" value="1"/>
</dbReference>
<keyword evidence="2" id="KW-1133">Transmembrane helix</keyword>
<feature type="coiled-coil region" evidence="1">
    <location>
        <begin position="48"/>
        <end position="108"/>
    </location>
</feature>